<dbReference type="EMBL" id="JALLPB020000015">
    <property type="protein sequence ID" value="KAL3826755.1"/>
    <property type="molecule type" value="Genomic_DNA"/>
</dbReference>
<feature type="region of interest" description="Disordered" evidence="1">
    <location>
        <begin position="306"/>
        <end position="429"/>
    </location>
</feature>
<evidence type="ECO:0000256" key="1">
    <source>
        <dbReference type="SAM" id="MobiDB-lite"/>
    </source>
</evidence>
<comment type="caution">
    <text evidence="2">The sequence shown here is derived from an EMBL/GenBank/DDBJ whole genome shotgun (WGS) entry which is preliminary data.</text>
</comment>
<gene>
    <name evidence="2" type="ORF">ACHAXA_009364</name>
</gene>
<accession>A0ABD3SQP7</accession>
<evidence type="ECO:0000313" key="2">
    <source>
        <dbReference type="EMBL" id="KAL3826755.1"/>
    </source>
</evidence>
<keyword evidence="3" id="KW-1185">Reference proteome</keyword>
<protein>
    <submittedName>
        <fullName evidence="2">Uncharacterized protein</fullName>
    </submittedName>
</protein>
<name>A0ABD3SQP7_9STRA</name>
<organism evidence="2 3">
    <name type="scientific">Cyclostephanos tholiformis</name>
    <dbReference type="NCBI Taxonomy" id="382380"/>
    <lineage>
        <taxon>Eukaryota</taxon>
        <taxon>Sar</taxon>
        <taxon>Stramenopiles</taxon>
        <taxon>Ochrophyta</taxon>
        <taxon>Bacillariophyta</taxon>
        <taxon>Coscinodiscophyceae</taxon>
        <taxon>Thalassiosirophycidae</taxon>
        <taxon>Stephanodiscales</taxon>
        <taxon>Stephanodiscaceae</taxon>
        <taxon>Cyclostephanos</taxon>
    </lineage>
</organism>
<dbReference type="Proteomes" id="UP001530377">
    <property type="component" value="Unassembled WGS sequence"/>
</dbReference>
<feature type="compositionally biased region" description="Low complexity" evidence="1">
    <location>
        <begin position="350"/>
        <end position="360"/>
    </location>
</feature>
<evidence type="ECO:0000313" key="3">
    <source>
        <dbReference type="Proteomes" id="UP001530377"/>
    </source>
</evidence>
<proteinExistence type="predicted"/>
<dbReference type="AlphaFoldDB" id="A0ABD3SQP7"/>
<sequence length="649" mass="71383">MAEANLKRMCYQLHHSTRVSRPVVWADITLASVCAFSAQAEMKASHKDPTTLPVMDPKNWTKNFEAIDEYFMGLRGYKKSPLRYVFRQKLVPALAADDPPTGAVGSLHISHDDEMCARGPIILPGAVVGPDAETLGPFAPSFIVDRAAVWEKLAEILLTNDAFTVIKAAKKTRNGQLAYQLLYAYYLGPNNVGNMAGEAENILKTAKYDGKKRQWNFEKYALTHLRQHLILEALMAHGYVGIDPGSKVRFLLAGIRCTTLDAVKTRICSDESLRLDFARCVTLFKDFVKQNAQTMNAQLGIAALNVNDGGGGGRTKGEDRWYTQDEWRALPKDEQASIRKTHSDRKKKSGGTTSPKGGPKTNRKGVQKLKDKVQNQRRQLAAMHAAAKATADEVGGDAMESDSGSDGDQRKHPALTRQGKVPRKAGRKESMMELDTHANNTVLGECCLLIHDTGRKVDVSGFSTALGSIELPIVSGACRVNGIVINNTPKMSVPNPDDSTHSIEVADPLDPDATLNIPLILKGVTSCFSVRRPTTVEFEDDDIPKLDMTYESPEWDPVMSGETSDISQFCEFAFYDWIMFRDQPVAFPDVNPVLGLYLGPAVDVGPALTAKILKANGEVVYRSTYRALTGATRYDDDRDDLAKKSTEIK</sequence>
<feature type="compositionally biased region" description="Basic and acidic residues" evidence="1">
    <location>
        <begin position="315"/>
        <end position="337"/>
    </location>
</feature>
<feature type="compositionally biased region" description="Basic residues" evidence="1">
    <location>
        <begin position="339"/>
        <end position="349"/>
    </location>
</feature>
<reference evidence="2 3" key="1">
    <citation type="submission" date="2024-10" db="EMBL/GenBank/DDBJ databases">
        <title>Updated reference genomes for cyclostephanoid diatoms.</title>
        <authorList>
            <person name="Roberts W.R."/>
            <person name="Alverson A.J."/>
        </authorList>
    </citation>
    <scope>NUCLEOTIDE SEQUENCE [LARGE SCALE GENOMIC DNA]</scope>
    <source>
        <strain evidence="2 3">AJA228-03</strain>
    </source>
</reference>